<feature type="transmembrane region" description="Helical" evidence="2">
    <location>
        <begin position="277"/>
        <end position="297"/>
    </location>
</feature>
<feature type="compositionally biased region" description="Basic and acidic residues" evidence="1">
    <location>
        <begin position="85"/>
        <end position="108"/>
    </location>
</feature>
<feature type="region of interest" description="Disordered" evidence="1">
    <location>
        <begin position="84"/>
        <end position="109"/>
    </location>
</feature>
<feature type="transmembrane region" description="Helical" evidence="2">
    <location>
        <begin position="245"/>
        <end position="271"/>
    </location>
</feature>
<accession>A0A0G4GWF7</accession>
<protein>
    <submittedName>
        <fullName evidence="3">Uncharacterized protein</fullName>
    </submittedName>
</protein>
<feature type="compositionally biased region" description="Basic and acidic residues" evidence="1">
    <location>
        <begin position="154"/>
        <end position="164"/>
    </location>
</feature>
<reference evidence="3" key="1">
    <citation type="submission" date="2014-11" db="EMBL/GenBank/DDBJ databases">
        <authorList>
            <person name="Otto D Thomas"/>
            <person name="Naeem Raeece"/>
        </authorList>
    </citation>
    <scope>NUCLEOTIDE SEQUENCE</scope>
</reference>
<keyword evidence="2" id="KW-1133">Transmembrane helix</keyword>
<feature type="compositionally biased region" description="Basic and acidic residues" evidence="1">
    <location>
        <begin position="185"/>
        <end position="207"/>
    </location>
</feature>
<gene>
    <name evidence="3" type="ORF">Cvel_5319</name>
</gene>
<dbReference type="VEuPathDB" id="CryptoDB:Cvel_5319"/>
<feature type="region of interest" description="Disordered" evidence="1">
    <location>
        <begin position="125"/>
        <end position="229"/>
    </location>
</feature>
<organism evidence="3">
    <name type="scientific">Chromera velia CCMP2878</name>
    <dbReference type="NCBI Taxonomy" id="1169474"/>
    <lineage>
        <taxon>Eukaryota</taxon>
        <taxon>Sar</taxon>
        <taxon>Alveolata</taxon>
        <taxon>Colpodellida</taxon>
        <taxon>Chromeraceae</taxon>
        <taxon>Chromera</taxon>
    </lineage>
</organism>
<dbReference type="AlphaFoldDB" id="A0A0G4GWF7"/>
<evidence type="ECO:0000313" key="3">
    <source>
        <dbReference type="EMBL" id="CEM35339.1"/>
    </source>
</evidence>
<name>A0A0G4GWF7_9ALVE</name>
<proteinExistence type="predicted"/>
<evidence type="ECO:0000256" key="1">
    <source>
        <dbReference type="SAM" id="MobiDB-lite"/>
    </source>
</evidence>
<sequence length="312" mass="35035">MAIVNQPWRIYYAICFHNFSTWFRSRQRQVVSEVHSESRGTNTKAVCETVSMEEAPEKVKRKVAGLAKDFPFFVVPPLTYALQSEKAKRGAGEREGGRESSVVEKEGEPPFGLVHFAAGLPLSVKEGEPQGTEVDLSEEEEQKKKRPPLSLGQLRERGANHRDNVPPWIPSAVAKAEGDGDGEQETEKEREKEKERGRRYESRERTTRRGWGSSQGAQEKVGSEEGNGAKGSEGPLLVLLASRKALLAIIVLLNLNCLFQYSNAVVMWGWAHDYQSRPFWMVIVFLVLSFGCGRNQFSSSDRKTFKKISETT</sequence>
<dbReference type="EMBL" id="CDMZ01001624">
    <property type="protein sequence ID" value="CEM35339.1"/>
    <property type="molecule type" value="Genomic_DNA"/>
</dbReference>
<evidence type="ECO:0000256" key="2">
    <source>
        <dbReference type="SAM" id="Phobius"/>
    </source>
</evidence>
<keyword evidence="2" id="KW-0812">Transmembrane</keyword>
<keyword evidence="2" id="KW-0472">Membrane</keyword>